<name>A0A0F9TKI9_9ZZZZ</name>
<organism evidence="1">
    <name type="scientific">marine sediment metagenome</name>
    <dbReference type="NCBI Taxonomy" id="412755"/>
    <lineage>
        <taxon>unclassified sequences</taxon>
        <taxon>metagenomes</taxon>
        <taxon>ecological metagenomes</taxon>
    </lineage>
</organism>
<sequence length="77" mass="9269">MEAKFEQFLQEKHQEELPQILDDNLPDSFESWLENLGTDDFIEYADEYVEKINSELKQIVIEDVPHQYQDRLLKVLK</sequence>
<gene>
    <name evidence="1" type="ORF">LCGC14_0641560</name>
</gene>
<evidence type="ECO:0000313" key="1">
    <source>
        <dbReference type="EMBL" id="KKN49591.1"/>
    </source>
</evidence>
<proteinExistence type="predicted"/>
<dbReference type="AlphaFoldDB" id="A0A0F9TKI9"/>
<accession>A0A0F9TKI9</accession>
<dbReference type="EMBL" id="LAZR01001162">
    <property type="protein sequence ID" value="KKN49591.1"/>
    <property type="molecule type" value="Genomic_DNA"/>
</dbReference>
<reference evidence="1" key="1">
    <citation type="journal article" date="2015" name="Nature">
        <title>Complex archaea that bridge the gap between prokaryotes and eukaryotes.</title>
        <authorList>
            <person name="Spang A."/>
            <person name="Saw J.H."/>
            <person name="Jorgensen S.L."/>
            <person name="Zaremba-Niedzwiedzka K."/>
            <person name="Martijn J."/>
            <person name="Lind A.E."/>
            <person name="van Eijk R."/>
            <person name="Schleper C."/>
            <person name="Guy L."/>
            <person name="Ettema T.J."/>
        </authorList>
    </citation>
    <scope>NUCLEOTIDE SEQUENCE</scope>
</reference>
<comment type="caution">
    <text evidence="1">The sequence shown here is derived from an EMBL/GenBank/DDBJ whole genome shotgun (WGS) entry which is preliminary data.</text>
</comment>
<protein>
    <submittedName>
        <fullName evidence="1">Uncharacterized protein</fullName>
    </submittedName>
</protein>